<evidence type="ECO:0000313" key="3">
    <source>
        <dbReference type="Proteomes" id="UP000078544"/>
    </source>
</evidence>
<dbReference type="OrthoDB" id="37659at2759"/>
<reference evidence="2 3" key="1">
    <citation type="journal article" date="2016" name="Genome Biol. Evol.">
        <title>Divergent and convergent evolution of fungal pathogenicity.</title>
        <authorList>
            <person name="Shang Y."/>
            <person name="Xiao G."/>
            <person name="Zheng P."/>
            <person name="Cen K."/>
            <person name="Zhan S."/>
            <person name="Wang C."/>
        </authorList>
    </citation>
    <scope>NUCLEOTIDE SEQUENCE [LARGE SCALE GENOMIC DNA]</scope>
    <source>
        <strain evidence="2 3">RCEF 2490</strain>
    </source>
</reference>
<dbReference type="EMBL" id="AZGY01000028">
    <property type="protein sequence ID" value="KZZ88762.1"/>
    <property type="molecule type" value="Genomic_DNA"/>
</dbReference>
<sequence length="369" mass="39105">MAPQEGNGGILDEKREGGRHPQRQTTTSPPPPTTSSRPIAQESGGDNGSILDLKRREGDRALAQGSSHLTPTASAGYGVHDPAARIPSYDEATREAGPIPTVDSPFNFPVTDEPLPAYEAEIGSSSSAPRPVAIPQLAPDATAPFLLAYPPSLLANGITELTWRSFLETMSAFLTAKVSERAIAHAGDVARSMSEAPRNYGRRLADHTRLAGKQIAREAQRFNIIGVVAGAVDAVVSIPLHATFGALHTIMEIPASAVAASSKMPKTPLERAATYATVASKDWLNTRGLQAVLLDSEQLAQTVSVTPDRLLEMASSGKSGNAVVTMSSLESLIKPLKVSEDEVVMIKKSTLWLVLIPLAKEHGLSKAME</sequence>
<feature type="region of interest" description="Disordered" evidence="1">
    <location>
        <begin position="1"/>
        <end position="59"/>
    </location>
</feature>
<name>A0A167WF22_9HYPO</name>
<accession>A0A167WF22</accession>
<dbReference type="STRING" id="1081109.A0A167WF22"/>
<proteinExistence type="predicted"/>
<evidence type="ECO:0000256" key="1">
    <source>
        <dbReference type="SAM" id="MobiDB-lite"/>
    </source>
</evidence>
<comment type="caution">
    <text evidence="2">The sequence shown here is derived from an EMBL/GenBank/DDBJ whole genome shotgun (WGS) entry which is preliminary data.</text>
</comment>
<dbReference type="Proteomes" id="UP000078544">
    <property type="component" value="Unassembled WGS sequence"/>
</dbReference>
<organism evidence="2 3">
    <name type="scientific">Moelleriella libera RCEF 2490</name>
    <dbReference type="NCBI Taxonomy" id="1081109"/>
    <lineage>
        <taxon>Eukaryota</taxon>
        <taxon>Fungi</taxon>
        <taxon>Dikarya</taxon>
        <taxon>Ascomycota</taxon>
        <taxon>Pezizomycotina</taxon>
        <taxon>Sordariomycetes</taxon>
        <taxon>Hypocreomycetidae</taxon>
        <taxon>Hypocreales</taxon>
        <taxon>Clavicipitaceae</taxon>
        <taxon>Moelleriella</taxon>
    </lineage>
</organism>
<dbReference type="AlphaFoldDB" id="A0A167WF22"/>
<evidence type="ECO:0000313" key="2">
    <source>
        <dbReference type="EMBL" id="KZZ88762.1"/>
    </source>
</evidence>
<protein>
    <recommendedName>
        <fullName evidence="4">Subunit of the RNA polymerase II mediator complex</fullName>
    </recommendedName>
</protein>
<keyword evidence="3" id="KW-1185">Reference proteome</keyword>
<gene>
    <name evidence="2" type="ORF">AAL_07963</name>
</gene>
<evidence type="ECO:0008006" key="4">
    <source>
        <dbReference type="Google" id="ProtNLM"/>
    </source>
</evidence>